<evidence type="ECO:0008006" key="4">
    <source>
        <dbReference type="Google" id="ProtNLM"/>
    </source>
</evidence>
<dbReference type="RefSeq" id="WP_174405968.1">
    <property type="nucleotide sequence ID" value="NZ_BLVO01000013.1"/>
</dbReference>
<sequence length="174" mass="19730">MPMPPTPCMGPAPLDMLDLVDLTSSQKTAVVTLLKKQIERMDKNAEAESPDLRMESQKAMRTAMEKGDVEAVRSLASHKGEEVTRRLVEQATFVAELRGILTPEQLKRLDALRDRLALRFERRMQDAGDGPEGIGGMRAERPAHRPGGPEHMRPPRMFPEEMKRDMQRWIDENS</sequence>
<name>A0A7J0BL31_9BACT</name>
<proteinExistence type="predicted"/>
<protein>
    <recommendedName>
        <fullName evidence="4">Periplasmic heavy metal sensor</fullName>
    </recommendedName>
</protein>
<dbReference type="Pfam" id="PF07813">
    <property type="entry name" value="LTXXQ"/>
    <property type="match status" value="1"/>
</dbReference>
<feature type="region of interest" description="Disordered" evidence="1">
    <location>
        <begin position="127"/>
        <end position="162"/>
    </location>
</feature>
<dbReference type="AlphaFoldDB" id="A0A7J0BL31"/>
<accession>A0A7J0BL31</accession>
<dbReference type="Proteomes" id="UP000503840">
    <property type="component" value="Unassembled WGS sequence"/>
</dbReference>
<evidence type="ECO:0000313" key="2">
    <source>
        <dbReference type="EMBL" id="GFM34370.1"/>
    </source>
</evidence>
<dbReference type="GO" id="GO:0042597">
    <property type="term" value="C:periplasmic space"/>
    <property type="evidence" value="ECO:0007669"/>
    <property type="project" value="InterPro"/>
</dbReference>
<evidence type="ECO:0000313" key="3">
    <source>
        <dbReference type="Proteomes" id="UP000503840"/>
    </source>
</evidence>
<organism evidence="2 3">
    <name type="scientific">Desulfovibrio subterraneus</name>
    <dbReference type="NCBI Taxonomy" id="2718620"/>
    <lineage>
        <taxon>Bacteria</taxon>
        <taxon>Pseudomonadati</taxon>
        <taxon>Thermodesulfobacteriota</taxon>
        <taxon>Desulfovibrionia</taxon>
        <taxon>Desulfovibrionales</taxon>
        <taxon>Desulfovibrionaceae</taxon>
        <taxon>Desulfovibrio</taxon>
    </lineage>
</organism>
<reference evidence="2 3" key="1">
    <citation type="submission" date="2020-05" db="EMBL/GenBank/DDBJ databases">
        <title>Draft genome sequence of Desulfovibrio sp. strain HN2T.</title>
        <authorList>
            <person name="Ueno A."/>
            <person name="Tamazawa S."/>
            <person name="Tamamura S."/>
            <person name="Murakami T."/>
            <person name="Kiyama T."/>
            <person name="Inomata H."/>
            <person name="Amano Y."/>
            <person name="Miyakawa K."/>
            <person name="Tamaki H."/>
            <person name="Naganuma T."/>
            <person name="Kaneko K."/>
        </authorList>
    </citation>
    <scope>NUCLEOTIDE SEQUENCE [LARGE SCALE GENOMIC DNA]</scope>
    <source>
        <strain evidence="2 3">HN2</strain>
    </source>
</reference>
<feature type="compositionally biased region" description="Basic and acidic residues" evidence="1">
    <location>
        <begin position="138"/>
        <end position="162"/>
    </location>
</feature>
<dbReference type="EMBL" id="BLVO01000013">
    <property type="protein sequence ID" value="GFM34370.1"/>
    <property type="molecule type" value="Genomic_DNA"/>
</dbReference>
<keyword evidence="3" id="KW-1185">Reference proteome</keyword>
<dbReference type="InterPro" id="IPR012899">
    <property type="entry name" value="LTXXQ"/>
</dbReference>
<dbReference type="Gene3D" id="1.20.120.1490">
    <property type="match status" value="1"/>
</dbReference>
<comment type="caution">
    <text evidence="2">The sequence shown here is derived from an EMBL/GenBank/DDBJ whole genome shotgun (WGS) entry which is preliminary data.</text>
</comment>
<evidence type="ECO:0000256" key="1">
    <source>
        <dbReference type="SAM" id="MobiDB-lite"/>
    </source>
</evidence>
<gene>
    <name evidence="2" type="ORF">DSM101010T_27350</name>
</gene>